<dbReference type="EMBL" id="AQHW01000027">
    <property type="protein sequence ID" value="KKB48297.1"/>
    <property type="molecule type" value="Genomic_DNA"/>
</dbReference>
<dbReference type="GO" id="GO:0003677">
    <property type="term" value="F:DNA binding"/>
    <property type="evidence" value="ECO:0007669"/>
    <property type="project" value="UniProtKB-KW"/>
</dbReference>
<comment type="similarity">
    <text evidence="1 4">Belongs to the bacterial histone-like protein family.</text>
</comment>
<dbReference type="PATRIC" id="fig|1203610.3.peg.4853"/>
<dbReference type="Pfam" id="PF00216">
    <property type="entry name" value="Bac_DNA_binding"/>
    <property type="match status" value="1"/>
</dbReference>
<dbReference type="SUPFAM" id="SSF47729">
    <property type="entry name" value="IHF-like DNA-binding proteins"/>
    <property type="match status" value="1"/>
</dbReference>
<dbReference type="InterPro" id="IPR020816">
    <property type="entry name" value="Histone-like_DNA-bd_CS"/>
</dbReference>
<evidence type="ECO:0000313" key="6">
    <source>
        <dbReference type="Proteomes" id="UP000033035"/>
    </source>
</evidence>
<evidence type="ECO:0000256" key="3">
    <source>
        <dbReference type="ARBA" id="ARBA00023125"/>
    </source>
</evidence>
<reference evidence="5 6" key="1">
    <citation type="submission" date="2013-04" db="EMBL/GenBank/DDBJ databases">
        <title>The Genome Sequence of Parabacteroides gordonii DSM 23371.</title>
        <authorList>
            <consortium name="The Broad Institute Genomics Platform"/>
            <person name="Earl A."/>
            <person name="Ward D."/>
            <person name="Feldgarden M."/>
            <person name="Gevers D."/>
            <person name="Martens E."/>
            <person name="Sakamoto M."/>
            <person name="Benno Y."/>
            <person name="Suzuki N."/>
            <person name="Matsunaga N."/>
            <person name="Koshihara K."/>
            <person name="Seki M."/>
            <person name="Komiya H."/>
            <person name="Walker B."/>
            <person name="Young S."/>
            <person name="Zeng Q."/>
            <person name="Gargeya S."/>
            <person name="Fitzgerald M."/>
            <person name="Haas B."/>
            <person name="Abouelleil A."/>
            <person name="Allen A.W."/>
            <person name="Alvarado L."/>
            <person name="Arachchi H.M."/>
            <person name="Berlin A.M."/>
            <person name="Chapman S.B."/>
            <person name="Gainer-Dewar J."/>
            <person name="Goldberg J."/>
            <person name="Griggs A."/>
            <person name="Gujja S."/>
            <person name="Hansen M."/>
            <person name="Howarth C."/>
            <person name="Imamovic A."/>
            <person name="Ireland A."/>
            <person name="Larimer J."/>
            <person name="McCowan C."/>
            <person name="Murphy C."/>
            <person name="Pearson M."/>
            <person name="Poon T.W."/>
            <person name="Priest M."/>
            <person name="Roberts A."/>
            <person name="Saif S."/>
            <person name="Shea T."/>
            <person name="Sisk P."/>
            <person name="Sykes S."/>
            <person name="Wortman J."/>
            <person name="Nusbaum C."/>
            <person name="Birren B."/>
        </authorList>
    </citation>
    <scope>NUCLEOTIDE SEQUENCE [LARGE SCALE GENOMIC DNA]</scope>
    <source>
        <strain evidence="5 6">MS-1</strain>
    </source>
</reference>
<organism evidence="5 6">
    <name type="scientific">Parabacteroides gordonii MS-1 = DSM 23371</name>
    <dbReference type="NCBI Taxonomy" id="1203610"/>
    <lineage>
        <taxon>Bacteria</taxon>
        <taxon>Pseudomonadati</taxon>
        <taxon>Bacteroidota</taxon>
        <taxon>Bacteroidia</taxon>
        <taxon>Bacteroidales</taxon>
        <taxon>Tannerellaceae</taxon>
        <taxon>Parabacteroides</taxon>
    </lineage>
</organism>
<dbReference type="InterPro" id="IPR000119">
    <property type="entry name" value="Hist_DNA-bd"/>
</dbReference>
<accession>A0A0F5IT23</accession>
<dbReference type="PANTHER" id="PTHR33175">
    <property type="entry name" value="DNA-BINDING PROTEIN HU"/>
    <property type="match status" value="1"/>
</dbReference>
<keyword evidence="3" id="KW-0238">DNA-binding</keyword>
<dbReference type="PANTHER" id="PTHR33175:SF3">
    <property type="entry name" value="DNA-BINDING PROTEIN HU-BETA"/>
    <property type="match status" value="1"/>
</dbReference>
<dbReference type="InterPro" id="IPR010992">
    <property type="entry name" value="IHF-like_DNA-bd_dom_sf"/>
</dbReference>
<dbReference type="GO" id="GO:0030527">
    <property type="term" value="F:structural constituent of chromatin"/>
    <property type="evidence" value="ECO:0007669"/>
    <property type="project" value="InterPro"/>
</dbReference>
<keyword evidence="6" id="KW-1185">Reference proteome</keyword>
<evidence type="ECO:0000256" key="1">
    <source>
        <dbReference type="ARBA" id="ARBA00010529"/>
    </source>
</evidence>
<gene>
    <name evidence="5" type="ORF">HMPREF1536_04761</name>
</gene>
<protein>
    <recommendedName>
        <fullName evidence="7">HU family DNA-binding protein</fullName>
    </recommendedName>
</protein>
<evidence type="ECO:0000313" key="5">
    <source>
        <dbReference type="EMBL" id="KKB48297.1"/>
    </source>
</evidence>
<evidence type="ECO:0008006" key="7">
    <source>
        <dbReference type="Google" id="ProtNLM"/>
    </source>
</evidence>
<dbReference type="Gene3D" id="4.10.520.10">
    <property type="entry name" value="IHF-like DNA-binding proteins"/>
    <property type="match status" value="1"/>
</dbReference>
<dbReference type="Proteomes" id="UP000033035">
    <property type="component" value="Unassembled WGS sequence"/>
</dbReference>
<dbReference type="GO" id="GO:0030261">
    <property type="term" value="P:chromosome condensation"/>
    <property type="evidence" value="ECO:0007669"/>
    <property type="project" value="UniProtKB-KW"/>
</dbReference>
<dbReference type="HOGENOM" id="CLU_105066_3_3_10"/>
<dbReference type="AlphaFoldDB" id="A0A0F5IT23"/>
<dbReference type="RefSeq" id="WP_028727362.1">
    <property type="nucleotide sequence ID" value="NZ_AUAE01000013.1"/>
</dbReference>
<comment type="caution">
    <text evidence="5">The sequence shown here is derived from an EMBL/GenBank/DDBJ whole genome shotgun (WGS) entry which is preliminary data.</text>
</comment>
<dbReference type="CDD" id="cd13832">
    <property type="entry name" value="IHF"/>
    <property type="match status" value="1"/>
</dbReference>
<dbReference type="PROSITE" id="PS00045">
    <property type="entry name" value="HISTONE_LIKE"/>
    <property type="match status" value="1"/>
</dbReference>
<keyword evidence="2" id="KW-0226">DNA condensation</keyword>
<proteinExistence type="inferred from homology"/>
<evidence type="ECO:0000256" key="2">
    <source>
        <dbReference type="ARBA" id="ARBA00023067"/>
    </source>
</evidence>
<evidence type="ECO:0000256" key="4">
    <source>
        <dbReference type="RuleBase" id="RU003939"/>
    </source>
</evidence>
<sequence>MNKQQLINDLALKTGQTKSTSQKMLQALMEIITDQLRCGDEIHLYGFAVISRWHQSKRPARNPKTGAPHVIPERFSVKLKPGKQLLDELNNPQTKNK</sequence>
<dbReference type="SMART" id="SM00411">
    <property type="entry name" value="BHL"/>
    <property type="match status" value="1"/>
</dbReference>
<name>A0A0F5IT23_9BACT</name>
<dbReference type="GO" id="GO:0005829">
    <property type="term" value="C:cytosol"/>
    <property type="evidence" value="ECO:0007669"/>
    <property type="project" value="TreeGrafter"/>
</dbReference>